<feature type="region of interest" description="Disordered" evidence="1">
    <location>
        <begin position="217"/>
        <end position="337"/>
    </location>
</feature>
<feature type="compositionally biased region" description="Basic and acidic residues" evidence="1">
    <location>
        <begin position="61"/>
        <end position="70"/>
    </location>
</feature>
<reference evidence="2" key="2">
    <citation type="journal article" date="2022" name="Microb. Genom.">
        <title>A chromosome-scale genome assembly of the tomato pathogen Cladosporium fulvum reveals a compartmentalized genome architecture and the presence of a dispensable chromosome.</title>
        <authorList>
            <person name="Zaccaron A.Z."/>
            <person name="Chen L.H."/>
            <person name="Samaras A."/>
            <person name="Stergiopoulos I."/>
        </authorList>
    </citation>
    <scope>NUCLEOTIDE SEQUENCE</scope>
    <source>
        <strain evidence="2">Race5_Kim</strain>
    </source>
</reference>
<name>A0A9Q8PIM2_PASFU</name>
<evidence type="ECO:0000313" key="2">
    <source>
        <dbReference type="EMBL" id="UJO23133.1"/>
    </source>
</evidence>
<feature type="region of interest" description="Disordered" evidence="1">
    <location>
        <begin position="1"/>
        <end position="161"/>
    </location>
</feature>
<dbReference type="Proteomes" id="UP000756132">
    <property type="component" value="Chromosome 10"/>
</dbReference>
<evidence type="ECO:0000313" key="3">
    <source>
        <dbReference type="Proteomes" id="UP000756132"/>
    </source>
</evidence>
<dbReference type="RefSeq" id="XP_047767499.1">
    <property type="nucleotide sequence ID" value="XM_047911652.1"/>
</dbReference>
<gene>
    <name evidence="2" type="ORF">CLAFUR5_12504</name>
</gene>
<evidence type="ECO:0000256" key="1">
    <source>
        <dbReference type="SAM" id="MobiDB-lite"/>
    </source>
</evidence>
<feature type="compositionally biased region" description="Basic and acidic residues" evidence="1">
    <location>
        <begin position="127"/>
        <end position="142"/>
    </location>
</feature>
<dbReference type="KEGG" id="ffu:CLAFUR5_12504"/>
<sequence length="387" mass="41987">MFATRNHDENVIHQQQQAAAAKPLNQGVKGLASKTPAGKPPKTPFGKTRNDENTQQAAGKGDVKEGKAERNAFITPANPRTRAPLGAKTTNGRALKTPGPFLAPDKPKDSDRPSSTKQASLRRSKIKVHESVENDVLSRDPEDREIEYMPPRGEPLPEDYTDDFPYELSYAAVQGKNLTRGWWAEYNPNRKEDNDEDSEMSDFETKFKAAEERERKELAAKKKPLASKSTNATVVKAAPGTMKAKSAATALAGRSVRTGRPTSTTAPKARQPLGAASRPLTTTKRAPIFDRANPRFTAAKAASNNTIGYSKGRVVSANRRPLSDIHDAPKAAEPKADKTSLAELLQLASVDINDGDDDLLGPSSNGLDVLSDDDEPEVFQLDAPQEL</sequence>
<dbReference type="GeneID" id="71992382"/>
<feature type="compositionally biased region" description="Basic and acidic residues" evidence="1">
    <location>
        <begin position="321"/>
        <end position="337"/>
    </location>
</feature>
<dbReference type="EMBL" id="CP090172">
    <property type="protein sequence ID" value="UJO23133.1"/>
    <property type="molecule type" value="Genomic_DNA"/>
</dbReference>
<dbReference type="OrthoDB" id="5327145at2759"/>
<keyword evidence="3" id="KW-1185">Reference proteome</keyword>
<protein>
    <submittedName>
        <fullName evidence="2">Uncharacterized protein</fullName>
    </submittedName>
</protein>
<dbReference type="OMA" id="EMWSRCK"/>
<feature type="region of interest" description="Disordered" evidence="1">
    <location>
        <begin position="354"/>
        <end position="376"/>
    </location>
</feature>
<organism evidence="2 3">
    <name type="scientific">Passalora fulva</name>
    <name type="common">Tomato leaf mold</name>
    <name type="synonym">Cladosporium fulvum</name>
    <dbReference type="NCBI Taxonomy" id="5499"/>
    <lineage>
        <taxon>Eukaryota</taxon>
        <taxon>Fungi</taxon>
        <taxon>Dikarya</taxon>
        <taxon>Ascomycota</taxon>
        <taxon>Pezizomycotina</taxon>
        <taxon>Dothideomycetes</taxon>
        <taxon>Dothideomycetidae</taxon>
        <taxon>Mycosphaerellales</taxon>
        <taxon>Mycosphaerellaceae</taxon>
        <taxon>Fulvia</taxon>
    </lineage>
</organism>
<feature type="compositionally biased region" description="Basic and acidic residues" evidence="1">
    <location>
        <begin position="1"/>
        <end position="11"/>
    </location>
</feature>
<dbReference type="AlphaFoldDB" id="A0A9Q8PIM2"/>
<feature type="compositionally biased region" description="Basic and acidic residues" evidence="1">
    <location>
        <begin position="105"/>
        <end position="114"/>
    </location>
</feature>
<reference evidence="2" key="1">
    <citation type="submission" date="2021-12" db="EMBL/GenBank/DDBJ databases">
        <authorList>
            <person name="Zaccaron A."/>
            <person name="Stergiopoulos I."/>
        </authorList>
    </citation>
    <scope>NUCLEOTIDE SEQUENCE</scope>
    <source>
        <strain evidence="2">Race5_Kim</strain>
    </source>
</reference>
<accession>A0A9Q8PIM2</accession>
<proteinExistence type="predicted"/>